<proteinExistence type="predicted"/>
<gene>
    <name evidence="1" type="ORF">M9H77_08502</name>
</gene>
<protein>
    <submittedName>
        <fullName evidence="1">Uncharacterized protein</fullName>
    </submittedName>
</protein>
<organism evidence="1 2">
    <name type="scientific">Catharanthus roseus</name>
    <name type="common">Madagascar periwinkle</name>
    <name type="synonym">Vinca rosea</name>
    <dbReference type="NCBI Taxonomy" id="4058"/>
    <lineage>
        <taxon>Eukaryota</taxon>
        <taxon>Viridiplantae</taxon>
        <taxon>Streptophyta</taxon>
        <taxon>Embryophyta</taxon>
        <taxon>Tracheophyta</taxon>
        <taxon>Spermatophyta</taxon>
        <taxon>Magnoliopsida</taxon>
        <taxon>eudicotyledons</taxon>
        <taxon>Gunneridae</taxon>
        <taxon>Pentapetalae</taxon>
        <taxon>asterids</taxon>
        <taxon>lamiids</taxon>
        <taxon>Gentianales</taxon>
        <taxon>Apocynaceae</taxon>
        <taxon>Rauvolfioideae</taxon>
        <taxon>Vinceae</taxon>
        <taxon>Catharanthinae</taxon>
        <taxon>Catharanthus</taxon>
    </lineage>
</organism>
<accession>A0ACC0BY55</accession>
<keyword evidence="2" id="KW-1185">Reference proteome</keyword>
<dbReference type="Proteomes" id="UP001060085">
    <property type="component" value="Linkage Group LG02"/>
</dbReference>
<reference evidence="2" key="1">
    <citation type="journal article" date="2023" name="Nat. Plants">
        <title>Single-cell RNA sequencing provides a high-resolution roadmap for understanding the multicellular compartmentation of specialized metabolism.</title>
        <authorList>
            <person name="Sun S."/>
            <person name="Shen X."/>
            <person name="Li Y."/>
            <person name="Li Y."/>
            <person name="Wang S."/>
            <person name="Li R."/>
            <person name="Zhang H."/>
            <person name="Shen G."/>
            <person name="Guo B."/>
            <person name="Wei J."/>
            <person name="Xu J."/>
            <person name="St-Pierre B."/>
            <person name="Chen S."/>
            <person name="Sun C."/>
        </authorList>
    </citation>
    <scope>NUCLEOTIDE SEQUENCE [LARGE SCALE GENOMIC DNA]</scope>
</reference>
<evidence type="ECO:0000313" key="2">
    <source>
        <dbReference type="Proteomes" id="UP001060085"/>
    </source>
</evidence>
<sequence length="382" mass="41896">MVLLNSTRNYSIIEVKKEEEEEKVGWMAMGPERSSSSSKPLHNFTLPCELRWGNQRFLRCMKVNSNGEISTVERRPSSSAASKGNVNNTDSMASGSNDFISIIGKRKEREKLFKDPSSLPSSDHHRRGSDDKKGGFNFKLPPAPSQQPSSSATEYCRKFRSTETGGREEDGDRDGIAAVREKLMFDLQTAADKMKDAIFREGFEIEDPPSPAPALAPTLTATVASSDAADASLRPWNLRTRRAACKAPPTTANGFVSGGAGTSGSGGTNTAAPSIKGLKVDVMKPNLSLSPLRAENNKSPRLRSGVATAASPSCEEKERVKFSVPLARREIEEDFLAFAGRRPPRRPQKRPKYVQKQLDTLFPGLWLTEITADMYKVPETTQ</sequence>
<name>A0ACC0BY55_CATRO</name>
<comment type="caution">
    <text evidence="1">The sequence shown here is derived from an EMBL/GenBank/DDBJ whole genome shotgun (WGS) entry which is preliminary data.</text>
</comment>
<dbReference type="EMBL" id="CM044702">
    <property type="protein sequence ID" value="KAI5677552.1"/>
    <property type="molecule type" value="Genomic_DNA"/>
</dbReference>
<evidence type="ECO:0000313" key="1">
    <source>
        <dbReference type="EMBL" id="KAI5677552.1"/>
    </source>
</evidence>